<keyword evidence="2 6" id="KW-0812">Transmembrane</keyword>
<evidence type="ECO:0000256" key="3">
    <source>
        <dbReference type="ARBA" id="ARBA00022989"/>
    </source>
</evidence>
<keyword evidence="4 6" id="KW-0472">Membrane</keyword>
<dbReference type="Pfam" id="PF07690">
    <property type="entry name" value="MFS_1"/>
    <property type="match status" value="1"/>
</dbReference>
<feature type="transmembrane region" description="Helical" evidence="6">
    <location>
        <begin position="91"/>
        <end position="110"/>
    </location>
</feature>
<feature type="transmembrane region" description="Helical" evidence="6">
    <location>
        <begin position="210"/>
        <end position="230"/>
    </location>
</feature>
<keyword evidence="9" id="KW-1185">Reference proteome</keyword>
<dbReference type="Proteomes" id="UP001345013">
    <property type="component" value="Unassembled WGS sequence"/>
</dbReference>
<feature type="transmembrane region" description="Helical" evidence="6">
    <location>
        <begin position="390"/>
        <end position="413"/>
    </location>
</feature>
<proteinExistence type="predicted"/>
<evidence type="ECO:0000256" key="2">
    <source>
        <dbReference type="ARBA" id="ARBA00022692"/>
    </source>
</evidence>
<evidence type="ECO:0000256" key="5">
    <source>
        <dbReference type="SAM" id="MobiDB-lite"/>
    </source>
</evidence>
<feature type="transmembrane region" description="Helical" evidence="6">
    <location>
        <begin position="147"/>
        <end position="168"/>
    </location>
</feature>
<evidence type="ECO:0000313" key="9">
    <source>
        <dbReference type="Proteomes" id="UP001345013"/>
    </source>
</evidence>
<dbReference type="InterPro" id="IPR036259">
    <property type="entry name" value="MFS_trans_sf"/>
</dbReference>
<feature type="transmembrane region" description="Helical" evidence="6">
    <location>
        <begin position="54"/>
        <end position="71"/>
    </location>
</feature>
<dbReference type="Gene3D" id="1.20.1250.20">
    <property type="entry name" value="MFS general substrate transporter like domains"/>
    <property type="match status" value="1"/>
</dbReference>
<feature type="transmembrane region" description="Helical" evidence="6">
    <location>
        <begin position="365"/>
        <end position="384"/>
    </location>
</feature>
<name>A0ABR0JVN7_9EURO</name>
<feature type="transmembrane region" description="Helical" evidence="6">
    <location>
        <begin position="277"/>
        <end position="303"/>
    </location>
</feature>
<accession>A0ABR0JVN7</accession>
<evidence type="ECO:0000313" key="8">
    <source>
        <dbReference type="EMBL" id="KAK5074519.1"/>
    </source>
</evidence>
<reference evidence="8 9" key="1">
    <citation type="submission" date="2023-08" db="EMBL/GenBank/DDBJ databases">
        <title>Black Yeasts Isolated from many extreme environments.</title>
        <authorList>
            <person name="Coleine C."/>
            <person name="Stajich J.E."/>
            <person name="Selbmann L."/>
        </authorList>
    </citation>
    <scope>NUCLEOTIDE SEQUENCE [LARGE SCALE GENOMIC DNA]</scope>
    <source>
        <strain evidence="8 9">CCFEE 5885</strain>
    </source>
</reference>
<keyword evidence="3 6" id="KW-1133">Transmembrane helix</keyword>
<feature type="compositionally biased region" description="Basic and acidic residues" evidence="5">
    <location>
        <begin position="1"/>
        <end position="24"/>
    </location>
</feature>
<feature type="compositionally biased region" description="Acidic residues" evidence="5">
    <location>
        <begin position="25"/>
        <end position="44"/>
    </location>
</feature>
<dbReference type="PANTHER" id="PTHR23502:SF171">
    <property type="entry name" value="MAJOR FACILITATOR SUPERFAMILY (MFS) PROFILE DOMAIN-CONTAINING PROTEIN"/>
    <property type="match status" value="1"/>
</dbReference>
<sequence>MPPRQVSDEERRPLLTSEGERNSYLDEDNEPEEEITFSEGDEDDPKQWSRKKKLTNVFIIAFMAIISPLASSMFTPGISQIAKDLDASEEAIIATTTGFVIALGLGPLVLAPFSETFGRRKVYIIAFTIFTLLQIPTAVAPNAATLIAVRTISGFFGSVGIANGGGTLNDMYEAHERAGIFGWYLLGPLLGPTIGPLFGGIIITRLSWRWVYWILAIVCAFNTTIGYLFLRETYAPVILNWKRERLQQDNPEAKYKFEGQDDRPVFAKLKQSMKRPIVIFIQPIVLTMSAYQALIFGTTYSVFTNLQSIFSEIPYCFDSEKVGLLYLCPGIGFLVSVWFIIPRIDTVYNRLTEKNNGKAMPEYRLPLANIGSVLLPVSLFWFAWTVEYRLHWAVCMAATFFYGLGQVVIFNTVQNYYIDSFSKYAASAIAGGSVFRSLAGGVVPVVAPAMFEKLGYGWGISVFGFLAVAIGPAPLIFYYYGPRIRERFPLTLD</sequence>
<dbReference type="EMBL" id="JAVRRG010000281">
    <property type="protein sequence ID" value="KAK5074519.1"/>
    <property type="molecule type" value="Genomic_DNA"/>
</dbReference>
<feature type="transmembrane region" description="Helical" evidence="6">
    <location>
        <begin position="425"/>
        <end position="450"/>
    </location>
</feature>
<feature type="transmembrane region" description="Helical" evidence="6">
    <location>
        <begin position="122"/>
        <end position="141"/>
    </location>
</feature>
<dbReference type="PROSITE" id="PS50850">
    <property type="entry name" value="MFS"/>
    <property type="match status" value="1"/>
</dbReference>
<feature type="domain" description="Major facilitator superfamily (MFS) profile" evidence="7">
    <location>
        <begin position="56"/>
        <end position="485"/>
    </location>
</feature>
<feature type="transmembrane region" description="Helical" evidence="6">
    <location>
        <begin position="180"/>
        <end position="204"/>
    </location>
</feature>
<dbReference type="InterPro" id="IPR011701">
    <property type="entry name" value="MFS"/>
</dbReference>
<evidence type="ECO:0000259" key="7">
    <source>
        <dbReference type="PROSITE" id="PS50850"/>
    </source>
</evidence>
<feature type="region of interest" description="Disordered" evidence="5">
    <location>
        <begin position="1"/>
        <end position="47"/>
    </location>
</feature>
<feature type="transmembrane region" description="Helical" evidence="6">
    <location>
        <begin position="323"/>
        <end position="344"/>
    </location>
</feature>
<dbReference type="InterPro" id="IPR020846">
    <property type="entry name" value="MFS_dom"/>
</dbReference>
<dbReference type="CDD" id="cd17323">
    <property type="entry name" value="MFS_Tpo1_MDR_like"/>
    <property type="match status" value="1"/>
</dbReference>
<evidence type="ECO:0000256" key="4">
    <source>
        <dbReference type="ARBA" id="ARBA00023136"/>
    </source>
</evidence>
<organism evidence="8 9">
    <name type="scientific">Lithohypha guttulata</name>
    <dbReference type="NCBI Taxonomy" id="1690604"/>
    <lineage>
        <taxon>Eukaryota</taxon>
        <taxon>Fungi</taxon>
        <taxon>Dikarya</taxon>
        <taxon>Ascomycota</taxon>
        <taxon>Pezizomycotina</taxon>
        <taxon>Eurotiomycetes</taxon>
        <taxon>Chaetothyriomycetidae</taxon>
        <taxon>Chaetothyriales</taxon>
        <taxon>Trichomeriaceae</taxon>
        <taxon>Lithohypha</taxon>
    </lineage>
</organism>
<comment type="subcellular location">
    <subcellularLocation>
        <location evidence="1">Membrane</location>
        <topology evidence="1">Multi-pass membrane protein</topology>
    </subcellularLocation>
</comment>
<protein>
    <recommendedName>
        <fullName evidence="7">Major facilitator superfamily (MFS) profile domain-containing protein</fullName>
    </recommendedName>
</protein>
<evidence type="ECO:0000256" key="1">
    <source>
        <dbReference type="ARBA" id="ARBA00004141"/>
    </source>
</evidence>
<evidence type="ECO:0000256" key="6">
    <source>
        <dbReference type="SAM" id="Phobius"/>
    </source>
</evidence>
<comment type="caution">
    <text evidence="8">The sequence shown here is derived from an EMBL/GenBank/DDBJ whole genome shotgun (WGS) entry which is preliminary data.</text>
</comment>
<gene>
    <name evidence="8" type="ORF">LTR24_010151</name>
</gene>
<dbReference type="PANTHER" id="PTHR23502">
    <property type="entry name" value="MAJOR FACILITATOR SUPERFAMILY"/>
    <property type="match status" value="1"/>
</dbReference>
<dbReference type="SUPFAM" id="SSF103473">
    <property type="entry name" value="MFS general substrate transporter"/>
    <property type="match status" value="1"/>
</dbReference>
<feature type="transmembrane region" description="Helical" evidence="6">
    <location>
        <begin position="456"/>
        <end position="480"/>
    </location>
</feature>